<reference evidence="3" key="1">
    <citation type="journal article" date="2019" name="Int. J. Syst. Evol. Microbiol.">
        <title>The Global Catalogue of Microorganisms (GCM) 10K type strain sequencing project: providing services to taxonomists for standard genome sequencing and annotation.</title>
        <authorList>
            <consortium name="The Broad Institute Genomics Platform"/>
            <consortium name="The Broad Institute Genome Sequencing Center for Infectious Disease"/>
            <person name="Wu L."/>
            <person name="Ma J."/>
        </authorList>
    </citation>
    <scope>NUCLEOTIDE SEQUENCE [LARGE SCALE GENOMIC DNA]</scope>
    <source>
        <strain evidence="3">KCTC 42586</strain>
    </source>
</reference>
<dbReference type="InterPro" id="IPR036188">
    <property type="entry name" value="FAD/NAD-bd_sf"/>
</dbReference>
<evidence type="ECO:0000313" key="2">
    <source>
        <dbReference type="EMBL" id="MFC5218740.1"/>
    </source>
</evidence>
<proteinExistence type="predicted"/>
<comment type="caution">
    <text evidence="2">The sequence shown here is derived from an EMBL/GenBank/DDBJ whole genome shotgun (WGS) entry which is preliminary data.</text>
</comment>
<sequence length="479" mass="51494">MASIVVLGAALGGLQTALLLAADGHRVTVLERDPHPAPPDPDEAWSRWHRPGIPQLRLTHLPLAGWLRLAEAQLPGLVERMTAAGAVRMNALAPEPGLRGDLRPADARFDTLAARRSLLEHVATHAAESAGVRIVRGVVCRGLRAGDPADGPITTGPARGRRVPHATGVETSTGPLPADLVVDCTGRRSALPAWLRDIGVPGPVEEVGRRGFTYYCRYFRSADGTLPADTFPLIAEHGSLGLLRIPADHGTYSLGLISRGDDHELRRLLRHEGPWCAAVRLFPGADAWLGGRPITDGVQIMAGLTDRKRTLYDDVHPRVTGVVAVGDAWALTVPSIGRGLAMSLEHSLRLRDVLRRTGVTERLDPIAEFGRATRDGLDGVYGRSTSYTEHRLAEMDAHAAGRRYRHPDWGRARALALLAERDPEALRAERAAAHLLPGAAAELRAPALVEAVDRLIPEVQRRMPPGPTRAQLLAAVAAG</sequence>
<keyword evidence="3" id="KW-1185">Reference proteome</keyword>
<dbReference type="RefSeq" id="WP_380861814.1">
    <property type="nucleotide sequence ID" value="NZ_JBHSKM010000025.1"/>
</dbReference>
<dbReference type="EMBL" id="JBHSKM010000025">
    <property type="protein sequence ID" value="MFC5218740.1"/>
    <property type="molecule type" value="Genomic_DNA"/>
</dbReference>
<dbReference type="SUPFAM" id="SSF51905">
    <property type="entry name" value="FAD/NAD(P)-binding domain"/>
    <property type="match status" value="1"/>
</dbReference>
<protein>
    <recommendedName>
        <fullName evidence="4">FAD-dependent oxidoreductase</fullName>
    </recommendedName>
</protein>
<evidence type="ECO:0008006" key="4">
    <source>
        <dbReference type="Google" id="ProtNLM"/>
    </source>
</evidence>
<accession>A0ABW0CW63</accession>
<evidence type="ECO:0000256" key="1">
    <source>
        <dbReference type="SAM" id="MobiDB-lite"/>
    </source>
</evidence>
<evidence type="ECO:0000313" key="3">
    <source>
        <dbReference type="Proteomes" id="UP001596263"/>
    </source>
</evidence>
<name>A0ABW0CW63_STRCD</name>
<organism evidence="2 3">
    <name type="scientific">Streptomyces coerulescens</name>
    <dbReference type="NCBI Taxonomy" id="29304"/>
    <lineage>
        <taxon>Bacteria</taxon>
        <taxon>Bacillati</taxon>
        <taxon>Actinomycetota</taxon>
        <taxon>Actinomycetes</taxon>
        <taxon>Kitasatosporales</taxon>
        <taxon>Streptomycetaceae</taxon>
        <taxon>Streptomyces</taxon>
    </lineage>
</organism>
<feature type="region of interest" description="Disordered" evidence="1">
    <location>
        <begin position="150"/>
        <end position="174"/>
    </location>
</feature>
<gene>
    <name evidence="2" type="ORF">ACFPQ9_33335</name>
</gene>
<dbReference type="Proteomes" id="UP001596263">
    <property type="component" value="Unassembled WGS sequence"/>
</dbReference>
<dbReference type="Gene3D" id="3.50.50.60">
    <property type="entry name" value="FAD/NAD(P)-binding domain"/>
    <property type="match status" value="1"/>
</dbReference>